<dbReference type="EMBL" id="BLLK01000022">
    <property type="protein sequence ID" value="GFH46473.1"/>
    <property type="molecule type" value="Genomic_DNA"/>
</dbReference>
<dbReference type="EC" id="2.3.2.27" evidence="2"/>
<dbReference type="PANTHER" id="PTHR46803:SF2">
    <property type="entry name" value="E3 UBIQUITIN-PROTEIN LIGASE CHIP"/>
    <property type="match status" value="1"/>
</dbReference>
<dbReference type="PANTHER" id="PTHR46803">
    <property type="entry name" value="E3 UBIQUITIN-PROTEIN LIGASE CHIP"/>
    <property type="match status" value="1"/>
</dbReference>
<protein>
    <recommendedName>
        <fullName evidence="2">RING-type E3 ubiquitin transferase</fullName>
        <ecNumber evidence="2">2.3.2.27</ecNumber>
    </recommendedName>
</protein>
<dbReference type="InterPro" id="IPR002893">
    <property type="entry name" value="Znf_MYND"/>
</dbReference>
<dbReference type="Proteomes" id="UP001054902">
    <property type="component" value="Unassembled WGS sequence"/>
</dbReference>
<keyword evidence="4" id="KW-0479">Metal-binding</keyword>
<dbReference type="Gene3D" id="6.10.140.2220">
    <property type="match status" value="1"/>
</dbReference>
<proteinExistence type="predicted"/>
<dbReference type="GO" id="GO:0006515">
    <property type="term" value="P:protein quality control for misfolded or incompletely synthesized proteins"/>
    <property type="evidence" value="ECO:0007669"/>
    <property type="project" value="TreeGrafter"/>
</dbReference>
<keyword evidence="8" id="KW-0862">Zinc</keyword>
<keyword evidence="7" id="KW-0833">Ubl conjugation pathway</keyword>
<dbReference type="GO" id="GO:0000209">
    <property type="term" value="P:protein polyubiquitination"/>
    <property type="evidence" value="ECO:0007669"/>
    <property type="project" value="TreeGrafter"/>
</dbReference>
<dbReference type="SUPFAM" id="SSF48452">
    <property type="entry name" value="TPR-like"/>
    <property type="match status" value="1"/>
</dbReference>
<dbReference type="GO" id="GO:0071218">
    <property type="term" value="P:cellular response to misfolded protein"/>
    <property type="evidence" value="ECO:0007669"/>
    <property type="project" value="TreeGrafter"/>
</dbReference>
<sequence>MSSPMDTLCKEAAKLKLEGNDLYKAKKFEAAASKYREAIDKDQCNAVYYTNLCACLNQLKLYKEMNIVASKCIAFDENSVKGHYWLVMSLKKQKKYKDAFVQCDLSREKFPDNADIKLLQGEISMKVKRCANEKCPVPFASQVDLFQCSACKDTKDILETSGKDTFVTDTYYCSRDCQKSDWPRHRNICQVTSKQAFCSLCKNNFDYEKKVLCEICKNIFYCSDKCKEEDKERHERVQCGPVSKEMELFEKWYESDYAVPALSELATHAMSKEEFLSKDLEFFISINLRFCGRYCSFVPIEPPRIVYKSHMNPEEKESMMFIKKKVGSLNLCHILCVKFSPGDGGDRAFGQFRVQAYSSVGNYQRLPFEEAMTSNFNHVNCRKNPIIPPTWKNNYSEHLAHWAAEAKENGVLIDFILASLEYQSEASQKSSEKYTIIIEFEFGEQFGEIKRLLSHQIMDISINKDSIDAYDSKNACDENHVEFSLGMVCKHGSGFMTLLPIRISIEQINEFQRKDYNDEVIEKLWQDLLKVPFPECPLTPEYPDI</sequence>
<dbReference type="GO" id="GO:0061630">
    <property type="term" value="F:ubiquitin protein ligase activity"/>
    <property type="evidence" value="ECO:0007669"/>
    <property type="project" value="UniProtKB-EC"/>
</dbReference>
<evidence type="ECO:0000313" key="12">
    <source>
        <dbReference type="Proteomes" id="UP001054902"/>
    </source>
</evidence>
<name>A0AAD3H1A5_9STRA</name>
<dbReference type="GO" id="GO:0008270">
    <property type="term" value="F:zinc ion binding"/>
    <property type="evidence" value="ECO:0007669"/>
    <property type="project" value="UniProtKB-KW"/>
</dbReference>
<dbReference type="PROSITE" id="PS50865">
    <property type="entry name" value="ZF_MYND_2"/>
    <property type="match status" value="1"/>
</dbReference>
<keyword evidence="3" id="KW-0808">Transferase</keyword>
<evidence type="ECO:0000256" key="7">
    <source>
        <dbReference type="ARBA" id="ARBA00022786"/>
    </source>
</evidence>
<evidence type="ECO:0000313" key="11">
    <source>
        <dbReference type="EMBL" id="GFH46473.1"/>
    </source>
</evidence>
<evidence type="ECO:0000256" key="3">
    <source>
        <dbReference type="ARBA" id="ARBA00022679"/>
    </source>
</evidence>
<gene>
    <name evidence="11" type="ORF">CTEN210_02947</name>
</gene>
<dbReference type="GO" id="GO:0051087">
    <property type="term" value="F:protein-folding chaperone binding"/>
    <property type="evidence" value="ECO:0007669"/>
    <property type="project" value="TreeGrafter"/>
</dbReference>
<evidence type="ECO:0000256" key="4">
    <source>
        <dbReference type="ARBA" id="ARBA00022723"/>
    </source>
</evidence>
<evidence type="ECO:0000256" key="9">
    <source>
        <dbReference type="PROSITE-ProRule" id="PRU00134"/>
    </source>
</evidence>
<dbReference type="AlphaFoldDB" id="A0AAD3H1A5"/>
<dbReference type="InterPro" id="IPR011990">
    <property type="entry name" value="TPR-like_helical_dom_sf"/>
</dbReference>
<evidence type="ECO:0000256" key="6">
    <source>
        <dbReference type="ARBA" id="ARBA00022771"/>
    </source>
</evidence>
<evidence type="ECO:0000256" key="8">
    <source>
        <dbReference type="ARBA" id="ARBA00022833"/>
    </source>
</evidence>
<dbReference type="GO" id="GO:0043161">
    <property type="term" value="P:proteasome-mediated ubiquitin-dependent protein catabolic process"/>
    <property type="evidence" value="ECO:0007669"/>
    <property type="project" value="TreeGrafter"/>
</dbReference>
<reference evidence="11 12" key="1">
    <citation type="journal article" date="2021" name="Sci. Rep.">
        <title>The genome of the diatom Chaetoceros tenuissimus carries an ancient integrated fragment of an extant virus.</title>
        <authorList>
            <person name="Hongo Y."/>
            <person name="Kimura K."/>
            <person name="Takaki Y."/>
            <person name="Yoshida Y."/>
            <person name="Baba S."/>
            <person name="Kobayashi G."/>
            <person name="Nagasaki K."/>
            <person name="Hano T."/>
            <person name="Tomaru Y."/>
        </authorList>
    </citation>
    <scope>NUCLEOTIDE SEQUENCE [LARGE SCALE GENOMIC DNA]</scope>
    <source>
        <strain evidence="11 12">NIES-3715</strain>
    </source>
</reference>
<dbReference type="SUPFAM" id="SSF144232">
    <property type="entry name" value="HIT/MYND zinc finger-like"/>
    <property type="match status" value="2"/>
</dbReference>
<feature type="domain" description="MYND-type" evidence="10">
    <location>
        <begin position="148"/>
        <end position="189"/>
    </location>
</feature>
<dbReference type="PROSITE" id="PS01360">
    <property type="entry name" value="ZF_MYND_1"/>
    <property type="match status" value="1"/>
</dbReference>
<dbReference type="Pfam" id="PF01753">
    <property type="entry name" value="zf-MYND"/>
    <property type="match status" value="2"/>
</dbReference>
<dbReference type="GO" id="GO:0005737">
    <property type="term" value="C:cytoplasm"/>
    <property type="evidence" value="ECO:0007669"/>
    <property type="project" value="TreeGrafter"/>
</dbReference>
<dbReference type="Gene3D" id="1.25.40.10">
    <property type="entry name" value="Tetratricopeptide repeat domain"/>
    <property type="match status" value="1"/>
</dbReference>
<comment type="caution">
    <text evidence="11">The sequence shown here is derived from an EMBL/GenBank/DDBJ whole genome shotgun (WGS) entry which is preliminary data.</text>
</comment>
<evidence type="ECO:0000256" key="2">
    <source>
        <dbReference type="ARBA" id="ARBA00012483"/>
    </source>
</evidence>
<organism evidence="11 12">
    <name type="scientific">Chaetoceros tenuissimus</name>
    <dbReference type="NCBI Taxonomy" id="426638"/>
    <lineage>
        <taxon>Eukaryota</taxon>
        <taxon>Sar</taxon>
        <taxon>Stramenopiles</taxon>
        <taxon>Ochrophyta</taxon>
        <taxon>Bacillariophyta</taxon>
        <taxon>Coscinodiscophyceae</taxon>
        <taxon>Chaetocerotophycidae</taxon>
        <taxon>Chaetocerotales</taxon>
        <taxon>Chaetocerotaceae</taxon>
        <taxon>Chaetoceros</taxon>
    </lineage>
</organism>
<keyword evidence="12" id="KW-1185">Reference proteome</keyword>
<evidence type="ECO:0000256" key="5">
    <source>
        <dbReference type="ARBA" id="ARBA00022737"/>
    </source>
</evidence>
<evidence type="ECO:0000259" key="10">
    <source>
        <dbReference type="PROSITE" id="PS50865"/>
    </source>
</evidence>
<keyword evidence="5" id="KW-0677">Repeat</keyword>
<dbReference type="GO" id="GO:0045862">
    <property type="term" value="P:positive regulation of proteolysis"/>
    <property type="evidence" value="ECO:0007669"/>
    <property type="project" value="TreeGrafter"/>
</dbReference>
<accession>A0AAD3H1A5</accession>
<comment type="catalytic activity">
    <reaction evidence="1">
        <text>S-ubiquitinyl-[E2 ubiquitin-conjugating enzyme]-L-cysteine + [acceptor protein]-L-lysine = [E2 ubiquitin-conjugating enzyme]-L-cysteine + N(6)-ubiquitinyl-[acceptor protein]-L-lysine.</text>
        <dbReference type="EC" id="2.3.2.27"/>
    </reaction>
</comment>
<evidence type="ECO:0000256" key="1">
    <source>
        <dbReference type="ARBA" id="ARBA00000900"/>
    </source>
</evidence>
<keyword evidence="6 9" id="KW-0863">Zinc-finger</keyword>